<evidence type="ECO:0000313" key="1">
    <source>
        <dbReference type="EMBL" id="KAK8404372.1"/>
    </source>
</evidence>
<comment type="caution">
    <text evidence="1">The sequence shown here is derived from an EMBL/GenBank/DDBJ whole genome shotgun (WGS) entry which is preliminary data.</text>
</comment>
<gene>
    <name evidence="1" type="ORF">O3P69_007584</name>
</gene>
<organism evidence="1 2">
    <name type="scientific">Scylla paramamosain</name>
    <name type="common">Mud crab</name>
    <dbReference type="NCBI Taxonomy" id="85552"/>
    <lineage>
        <taxon>Eukaryota</taxon>
        <taxon>Metazoa</taxon>
        <taxon>Ecdysozoa</taxon>
        <taxon>Arthropoda</taxon>
        <taxon>Crustacea</taxon>
        <taxon>Multicrustacea</taxon>
        <taxon>Malacostraca</taxon>
        <taxon>Eumalacostraca</taxon>
        <taxon>Eucarida</taxon>
        <taxon>Decapoda</taxon>
        <taxon>Pleocyemata</taxon>
        <taxon>Brachyura</taxon>
        <taxon>Eubrachyura</taxon>
        <taxon>Portunoidea</taxon>
        <taxon>Portunidae</taxon>
        <taxon>Portuninae</taxon>
        <taxon>Scylla</taxon>
    </lineage>
</organism>
<name>A0AAW0V195_SCYPA</name>
<reference evidence="1 2" key="1">
    <citation type="submission" date="2023-03" db="EMBL/GenBank/DDBJ databases">
        <title>High-quality genome of Scylla paramamosain provides insights in environmental adaptation.</title>
        <authorList>
            <person name="Zhang L."/>
        </authorList>
    </citation>
    <scope>NUCLEOTIDE SEQUENCE [LARGE SCALE GENOMIC DNA]</scope>
    <source>
        <strain evidence="1">LZ_2023a</strain>
        <tissue evidence="1">Muscle</tissue>
    </source>
</reference>
<proteinExistence type="predicted"/>
<keyword evidence="2" id="KW-1185">Reference proteome</keyword>
<sequence length="145" mass="15698">MKCAVRWARKANTISVTLLALTLMTYLGVVGTAGDGDRRNARHGELPEGRSYSPTTLPIGPWCSVQALDWWRDENRRGFGSLYLVIGYLRGGAAPGCGEEGDRHSTDGLLISTAGATSVSLHRHSQVRSPRLTCASPAGRVLRDY</sequence>
<protein>
    <submittedName>
        <fullName evidence="1">Uncharacterized protein</fullName>
    </submittedName>
</protein>
<accession>A0AAW0V195</accession>
<dbReference type="Proteomes" id="UP001487740">
    <property type="component" value="Unassembled WGS sequence"/>
</dbReference>
<dbReference type="EMBL" id="JARAKH010000004">
    <property type="protein sequence ID" value="KAK8404372.1"/>
    <property type="molecule type" value="Genomic_DNA"/>
</dbReference>
<dbReference type="AlphaFoldDB" id="A0AAW0V195"/>
<evidence type="ECO:0000313" key="2">
    <source>
        <dbReference type="Proteomes" id="UP001487740"/>
    </source>
</evidence>